<evidence type="ECO:0000256" key="1">
    <source>
        <dbReference type="SAM" id="Phobius"/>
    </source>
</evidence>
<evidence type="ECO:0000313" key="3">
    <source>
        <dbReference type="Proteomes" id="UP000464577"/>
    </source>
</evidence>
<name>A0A6P1VTQ6_9BACT</name>
<dbReference type="RefSeq" id="WP_162385531.1">
    <property type="nucleotide sequence ID" value="NZ_CP045997.1"/>
</dbReference>
<feature type="transmembrane region" description="Helical" evidence="1">
    <location>
        <begin position="88"/>
        <end position="108"/>
    </location>
</feature>
<feature type="transmembrane region" description="Helical" evidence="1">
    <location>
        <begin position="50"/>
        <end position="68"/>
    </location>
</feature>
<organism evidence="2 3">
    <name type="scientific">Spirosoma endbachense</name>
    <dbReference type="NCBI Taxonomy" id="2666025"/>
    <lineage>
        <taxon>Bacteria</taxon>
        <taxon>Pseudomonadati</taxon>
        <taxon>Bacteroidota</taxon>
        <taxon>Cytophagia</taxon>
        <taxon>Cytophagales</taxon>
        <taxon>Cytophagaceae</taxon>
        <taxon>Spirosoma</taxon>
    </lineage>
</organism>
<feature type="transmembrane region" description="Helical" evidence="1">
    <location>
        <begin position="145"/>
        <end position="169"/>
    </location>
</feature>
<feature type="transmembrane region" description="Helical" evidence="1">
    <location>
        <begin position="12"/>
        <end position="30"/>
    </location>
</feature>
<dbReference type="EMBL" id="CP045997">
    <property type="protein sequence ID" value="QHV95117.1"/>
    <property type="molecule type" value="Genomic_DNA"/>
</dbReference>
<gene>
    <name evidence="2" type="ORF">GJR95_08845</name>
</gene>
<dbReference type="Pfam" id="PF20589">
    <property type="entry name" value="DUF6790"/>
    <property type="match status" value="1"/>
</dbReference>
<keyword evidence="1" id="KW-0472">Membrane</keyword>
<reference evidence="2 3" key="1">
    <citation type="submission" date="2019-11" db="EMBL/GenBank/DDBJ databases">
        <title>Spirosoma endbachense sp. nov., isolated from a natural salt meadow.</title>
        <authorList>
            <person name="Rojas J."/>
            <person name="Ambika Manirajan B."/>
            <person name="Ratering S."/>
            <person name="Suarez C."/>
            <person name="Geissler-Plaum R."/>
            <person name="Schnell S."/>
        </authorList>
    </citation>
    <scope>NUCLEOTIDE SEQUENCE [LARGE SCALE GENOMIC DNA]</scope>
    <source>
        <strain evidence="2 3">I-24</strain>
    </source>
</reference>
<proteinExistence type="predicted"/>
<sequence length="170" mass="18933">MEHQIQTKSNNMYLITVILLMFVLPLSSILVELSFTNSSLPIMNLTGKWFLFWAVGMRLFTAGIRQAVNPAFTAKDIFHLTTQESYVIVKELGFANICLGLVAILSLFVPPSRLIAACAGGLFFGIAGTTHLLKKPVSSNEWIAMISDIFISVVMLVFILFCFWTSYIAE</sequence>
<evidence type="ECO:0008006" key="4">
    <source>
        <dbReference type="Google" id="ProtNLM"/>
    </source>
</evidence>
<protein>
    <recommendedName>
        <fullName evidence="4">DUF4345 domain-containing protein</fullName>
    </recommendedName>
</protein>
<dbReference type="KEGG" id="senf:GJR95_08845"/>
<keyword evidence="3" id="KW-1185">Reference proteome</keyword>
<dbReference type="InterPro" id="IPR046740">
    <property type="entry name" value="DUF6790"/>
</dbReference>
<accession>A0A6P1VTQ6</accession>
<evidence type="ECO:0000313" key="2">
    <source>
        <dbReference type="EMBL" id="QHV95117.1"/>
    </source>
</evidence>
<keyword evidence="1" id="KW-0812">Transmembrane</keyword>
<keyword evidence="1" id="KW-1133">Transmembrane helix</keyword>
<dbReference type="Proteomes" id="UP000464577">
    <property type="component" value="Chromosome"/>
</dbReference>
<dbReference type="AlphaFoldDB" id="A0A6P1VTQ6"/>
<feature type="transmembrane region" description="Helical" evidence="1">
    <location>
        <begin position="114"/>
        <end position="133"/>
    </location>
</feature>